<dbReference type="HAMAP" id="MF_00460">
    <property type="entry name" value="UPF0125_RnfH"/>
    <property type="match status" value="1"/>
</dbReference>
<accession>A0A084IJR9</accession>
<proteinExistence type="inferred from homology"/>
<dbReference type="RefSeq" id="WP_084188919.1">
    <property type="nucleotide sequence ID" value="NZ_APNK01000019.1"/>
</dbReference>
<dbReference type="SUPFAM" id="SSF54285">
    <property type="entry name" value="MoaD/ThiS"/>
    <property type="match status" value="1"/>
</dbReference>
<dbReference type="PANTHER" id="PTHR37483">
    <property type="entry name" value="UPF0125 PROTEIN RATB"/>
    <property type="match status" value="1"/>
</dbReference>
<name>A0A084IJR9_SALHC</name>
<evidence type="ECO:0000313" key="4">
    <source>
        <dbReference type="Proteomes" id="UP000028302"/>
    </source>
</evidence>
<evidence type="ECO:0000256" key="1">
    <source>
        <dbReference type="ARBA" id="ARBA00010645"/>
    </source>
</evidence>
<reference evidence="3 4" key="1">
    <citation type="submission" date="2013-03" db="EMBL/GenBank/DDBJ databases">
        <title>Salinisphaera hydrothermalis C41B8 Genome Sequencing.</title>
        <authorList>
            <person name="Li C."/>
            <person name="Lai Q."/>
            <person name="Shao Z."/>
        </authorList>
    </citation>
    <scope>NUCLEOTIDE SEQUENCE [LARGE SCALE GENOMIC DNA]</scope>
    <source>
        <strain evidence="3 4">C41B8</strain>
    </source>
</reference>
<evidence type="ECO:0000313" key="3">
    <source>
        <dbReference type="EMBL" id="KEZ76953.1"/>
    </source>
</evidence>
<protein>
    <recommendedName>
        <fullName evidence="2">UPF0125 protein C41B8_12195</fullName>
    </recommendedName>
</protein>
<sequence length="96" mass="10615">MSEQPSKRVEVVFALPGRCWRENVSVPVDADAQAVAEASGLAMVCREATGRGPAAYGVYGRKINAADVVGDGQRLELYRPLTVDPRERRRRRTEKT</sequence>
<dbReference type="EMBL" id="APNK01000019">
    <property type="protein sequence ID" value="KEZ76953.1"/>
    <property type="molecule type" value="Genomic_DNA"/>
</dbReference>
<dbReference type="InterPro" id="IPR037021">
    <property type="entry name" value="RnfH_sf"/>
</dbReference>
<keyword evidence="4" id="KW-1185">Reference proteome</keyword>
<dbReference type="Pfam" id="PF03658">
    <property type="entry name" value="Ub-RnfH"/>
    <property type="match status" value="1"/>
</dbReference>
<organism evidence="3 4">
    <name type="scientific">Salinisphaera hydrothermalis (strain C41B8)</name>
    <dbReference type="NCBI Taxonomy" id="1304275"/>
    <lineage>
        <taxon>Bacteria</taxon>
        <taxon>Pseudomonadati</taxon>
        <taxon>Pseudomonadota</taxon>
        <taxon>Gammaproteobacteria</taxon>
        <taxon>Salinisphaerales</taxon>
        <taxon>Salinisphaeraceae</taxon>
        <taxon>Salinisphaera</taxon>
    </lineage>
</organism>
<comment type="caution">
    <text evidence="3">The sequence shown here is derived from an EMBL/GenBank/DDBJ whole genome shotgun (WGS) entry which is preliminary data.</text>
</comment>
<gene>
    <name evidence="3" type="ORF">C41B8_12195</name>
</gene>
<dbReference type="InterPro" id="IPR005346">
    <property type="entry name" value="RnfH"/>
</dbReference>
<evidence type="ECO:0000256" key="2">
    <source>
        <dbReference type="HAMAP-Rule" id="MF_00460"/>
    </source>
</evidence>
<dbReference type="AlphaFoldDB" id="A0A084IJR9"/>
<dbReference type="STRING" id="1304275.C41B8_12195"/>
<dbReference type="OrthoDB" id="9796575at2"/>
<dbReference type="InterPro" id="IPR016155">
    <property type="entry name" value="Mopterin_synth/thiamin_S_b"/>
</dbReference>
<dbReference type="Gene3D" id="3.10.20.280">
    <property type="entry name" value="RnfH-like"/>
    <property type="match status" value="1"/>
</dbReference>
<dbReference type="eggNOG" id="COG2914">
    <property type="taxonomic scope" value="Bacteria"/>
</dbReference>
<comment type="similarity">
    <text evidence="1 2">Belongs to the UPF0125 (RnfH) family.</text>
</comment>
<dbReference type="PANTHER" id="PTHR37483:SF1">
    <property type="entry name" value="UPF0125 PROTEIN RATB"/>
    <property type="match status" value="1"/>
</dbReference>
<dbReference type="Proteomes" id="UP000028302">
    <property type="component" value="Unassembled WGS sequence"/>
</dbReference>